<gene>
    <name evidence="2" type="ORF">SAMN05660284_02390</name>
</gene>
<sequence>MWQFLQRLWKSEPNASQSVDPEFIDQLVEIASPRIRMVSGYRDKLGPVVAHAGEAVHALEEKLPRPVVLTTENWRADPLLGIAFANPTRMAEIVSASEAVRQWFVQNPLAERAFAVLAMTREIHSRYGMEEKDGFVRQDVLQQVLVLREHRLGEPVATEGELARQARMRAMEELAHHAARRIQSLEAERALIESEINTLRIALRLGGSTDPISASAMQRQRQKRLDVLTGDLAVTRDALQAEKQLAILSGALRDPAGQLRFCETELDVDSLGVLRPGDARARRVRLVEIEMITDAPVQRVLLPVEIPRALVRTEEDRAEPSIFSVTAF</sequence>
<keyword evidence="3" id="KW-1185">Reference proteome</keyword>
<dbReference type="Proteomes" id="UP000242869">
    <property type="component" value="Unassembled WGS sequence"/>
</dbReference>
<evidence type="ECO:0000313" key="3">
    <source>
        <dbReference type="Proteomes" id="UP000242869"/>
    </source>
</evidence>
<dbReference type="RefSeq" id="WP_091196774.1">
    <property type="nucleotide sequence ID" value="NZ_FOVE01000019.1"/>
</dbReference>
<evidence type="ECO:0000313" key="2">
    <source>
        <dbReference type="EMBL" id="SFN85159.1"/>
    </source>
</evidence>
<dbReference type="AlphaFoldDB" id="A0A1I5CDS3"/>
<reference evidence="3" key="1">
    <citation type="submission" date="2016-10" db="EMBL/GenBank/DDBJ databases">
        <authorList>
            <person name="Varghese N."/>
            <person name="Submissions S."/>
        </authorList>
    </citation>
    <scope>NUCLEOTIDE SEQUENCE [LARGE SCALE GENOMIC DNA]</scope>
    <source>
        <strain evidence="3">DSM 6150</strain>
    </source>
</reference>
<proteinExistence type="predicted"/>
<protein>
    <submittedName>
        <fullName evidence="2">Uncharacterized protein</fullName>
    </submittedName>
</protein>
<accession>A0A1I5CDS3</accession>
<dbReference type="STRING" id="83765.SAMN05660284_02390"/>
<feature type="coiled-coil region" evidence="1">
    <location>
        <begin position="168"/>
        <end position="202"/>
    </location>
</feature>
<keyword evidence="1" id="KW-0175">Coiled coil</keyword>
<evidence type="ECO:0000256" key="1">
    <source>
        <dbReference type="SAM" id="Coils"/>
    </source>
</evidence>
<dbReference type="OrthoDB" id="8557243at2"/>
<dbReference type="EMBL" id="FOVE01000019">
    <property type="protein sequence ID" value="SFN85159.1"/>
    <property type="molecule type" value="Genomic_DNA"/>
</dbReference>
<name>A0A1I5CDS3_9NEIS</name>
<organism evidence="2 3">
    <name type="scientific">Formivibrio citricus</name>
    <dbReference type="NCBI Taxonomy" id="83765"/>
    <lineage>
        <taxon>Bacteria</taxon>
        <taxon>Pseudomonadati</taxon>
        <taxon>Pseudomonadota</taxon>
        <taxon>Betaproteobacteria</taxon>
        <taxon>Neisseriales</taxon>
        <taxon>Chitinibacteraceae</taxon>
        <taxon>Formivibrio</taxon>
    </lineage>
</organism>